<dbReference type="KEGG" id="knv:Pan216_12620"/>
<evidence type="ECO:0000313" key="3">
    <source>
        <dbReference type="Proteomes" id="UP000317093"/>
    </source>
</evidence>
<dbReference type="Gene3D" id="3.40.50.1980">
    <property type="entry name" value="Nitrogenase molybdenum iron protein domain"/>
    <property type="match status" value="2"/>
</dbReference>
<keyword evidence="3" id="KW-1185">Reference proteome</keyword>
<gene>
    <name evidence="2" type="ORF">Pan216_12620</name>
</gene>
<dbReference type="EMBL" id="CP036279">
    <property type="protein sequence ID" value="QDU60423.1"/>
    <property type="molecule type" value="Genomic_DNA"/>
</dbReference>
<reference evidence="2 3" key="1">
    <citation type="submission" date="2019-02" db="EMBL/GenBank/DDBJ databases">
        <title>Deep-cultivation of Planctomycetes and their phenomic and genomic characterization uncovers novel biology.</title>
        <authorList>
            <person name="Wiegand S."/>
            <person name="Jogler M."/>
            <person name="Boedeker C."/>
            <person name="Pinto D."/>
            <person name="Vollmers J."/>
            <person name="Rivas-Marin E."/>
            <person name="Kohn T."/>
            <person name="Peeters S.H."/>
            <person name="Heuer A."/>
            <person name="Rast P."/>
            <person name="Oberbeckmann S."/>
            <person name="Bunk B."/>
            <person name="Jeske O."/>
            <person name="Meyerdierks A."/>
            <person name="Storesund J.E."/>
            <person name="Kallscheuer N."/>
            <person name="Luecker S."/>
            <person name="Lage O.M."/>
            <person name="Pohl T."/>
            <person name="Merkel B.J."/>
            <person name="Hornburger P."/>
            <person name="Mueller R.-W."/>
            <person name="Bruemmer F."/>
            <person name="Labrenz M."/>
            <person name="Spormann A.M."/>
            <person name="Op den Camp H."/>
            <person name="Overmann J."/>
            <person name="Amann R."/>
            <person name="Jetten M.S.M."/>
            <person name="Mascher T."/>
            <person name="Medema M.H."/>
            <person name="Devos D.P."/>
            <person name="Kaster A.-K."/>
            <person name="Ovreas L."/>
            <person name="Rohde M."/>
            <person name="Galperin M.Y."/>
            <person name="Jogler C."/>
        </authorList>
    </citation>
    <scope>NUCLEOTIDE SEQUENCE [LARGE SCALE GENOMIC DNA]</scope>
    <source>
        <strain evidence="2 3">Pan216</strain>
    </source>
</reference>
<dbReference type="Proteomes" id="UP000317093">
    <property type="component" value="Chromosome"/>
</dbReference>
<name>A0A518B0A9_9BACT</name>
<dbReference type="Pfam" id="PF01497">
    <property type="entry name" value="Peripla_BP_2"/>
    <property type="match status" value="1"/>
</dbReference>
<accession>A0A518B0A9</accession>
<dbReference type="InterPro" id="IPR050902">
    <property type="entry name" value="ABC_Transporter_SBP"/>
</dbReference>
<dbReference type="RefSeq" id="WP_145256216.1">
    <property type="nucleotide sequence ID" value="NZ_CP036279.1"/>
</dbReference>
<organism evidence="2 3">
    <name type="scientific">Kolteria novifilia</name>
    <dbReference type="NCBI Taxonomy" id="2527975"/>
    <lineage>
        <taxon>Bacteria</taxon>
        <taxon>Pseudomonadati</taxon>
        <taxon>Planctomycetota</taxon>
        <taxon>Planctomycetia</taxon>
        <taxon>Kolteriales</taxon>
        <taxon>Kolteriaceae</taxon>
        <taxon>Kolteria</taxon>
    </lineage>
</organism>
<evidence type="ECO:0000259" key="1">
    <source>
        <dbReference type="PROSITE" id="PS50983"/>
    </source>
</evidence>
<dbReference type="PROSITE" id="PS51257">
    <property type="entry name" value="PROKAR_LIPOPROTEIN"/>
    <property type="match status" value="1"/>
</dbReference>
<feature type="domain" description="Fe/B12 periplasmic-binding" evidence="1">
    <location>
        <begin position="54"/>
        <end position="355"/>
    </location>
</feature>
<sequence>MSRARIACLLVGALSSIGCGVSTTPSEVPISEATITVTDLAGREVTLKQPIERIVLIRGRDIYELALLLGEEMRGKLVAWGPDLKAYDRDGYEMFVEAYPWLADVPNIGSIYRDATSVEQILDLNPDLVIVENFMRERSHDSIDRMERAGIPLLFLETANDPLVDPQRSLALLGRILDREDRSREINEFIEARLQEVYSKLDDIEEPSPSVYLEQGARGVATFGWTWTYDSQRRLSCWAAIVGRLPSRNIAVGVVPNLTPVHPEYLLAKDPQLIIFTGANWPTFPDTIRLGYTADPTDARSRLRAYLGRPGWRDLQSVRSGRVHAIFHGFCMHAFNFVALQQLAKWLYPATFADLAPRERLDEFHRRFLPYACQGTWMISLEDKG</sequence>
<evidence type="ECO:0000313" key="2">
    <source>
        <dbReference type="EMBL" id="QDU60423.1"/>
    </source>
</evidence>
<proteinExistence type="predicted"/>
<dbReference type="InterPro" id="IPR002491">
    <property type="entry name" value="ABC_transptr_periplasmic_BD"/>
</dbReference>
<dbReference type="PANTHER" id="PTHR30535">
    <property type="entry name" value="VITAMIN B12-BINDING PROTEIN"/>
    <property type="match status" value="1"/>
</dbReference>
<dbReference type="PANTHER" id="PTHR30535:SF34">
    <property type="entry name" value="MOLYBDATE-BINDING PROTEIN MOLA"/>
    <property type="match status" value="1"/>
</dbReference>
<dbReference type="PROSITE" id="PS50983">
    <property type="entry name" value="FE_B12_PBP"/>
    <property type="match status" value="1"/>
</dbReference>
<dbReference type="OrthoDB" id="9787830at2"/>
<protein>
    <submittedName>
        <fullName evidence="2">Periplasmic binding protein</fullName>
    </submittedName>
</protein>
<dbReference type="SUPFAM" id="SSF53807">
    <property type="entry name" value="Helical backbone' metal receptor"/>
    <property type="match status" value="1"/>
</dbReference>
<dbReference type="AlphaFoldDB" id="A0A518B0A9"/>